<accession>A0ABX8WXA5</accession>
<protein>
    <submittedName>
        <fullName evidence="2">Rpn family recombination-promoting nuclease/putative transposase</fullName>
    </submittedName>
</protein>
<evidence type="ECO:0000313" key="2">
    <source>
        <dbReference type="EMBL" id="QYX31062.1"/>
    </source>
</evidence>
<dbReference type="EMBL" id="CP080598">
    <property type="protein sequence ID" value="QYX31062.1"/>
    <property type="molecule type" value="Genomic_DNA"/>
</dbReference>
<keyword evidence="3" id="KW-1185">Reference proteome</keyword>
<dbReference type="Pfam" id="PF14261">
    <property type="entry name" value="DUF4351"/>
    <property type="match status" value="1"/>
</dbReference>
<dbReference type="PANTHER" id="PTHR34613">
    <property type="entry name" value="SLL0800 PROTEIN"/>
    <property type="match status" value="1"/>
</dbReference>
<name>A0ABX8WXA5_9CYAN</name>
<evidence type="ECO:0000313" key="3">
    <source>
        <dbReference type="Proteomes" id="UP000826540"/>
    </source>
</evidence>
<dbReference type="InterPro" id="IPR025587">
    <property type="entry name" value="DUF4351"/>
</dbReference>
<gene>
    <name evidence="2" type="ORF">K2F26_19750</name>
</gene>
<proteinExistence type="predicted"/>
<organism evidence="2 3">
    <name type="scientific">Sphaerospermopsis torques-reginae ITEP-024</name>
    <dbReference type="NCBI Taxonomy" id="984208"/>
    <lineage>
        <taxon>Bacteria</taxon>
        <taxon>Bacillati</taxon>
        <taxon>Cyanobacteriota</taxon>
        <taxon>Cyanophyceae</taxon>
        <taxon>Nostocales</taxon>
        <taxon>Aphanizomenonaceae</taxon>
        <taxon>Sphaerospermopsis</taxon>
        <taxon>Sphaerospermopsis torques-reginae</taxon>
    </lineage>
</organism>
<sequence length="296" mass="34194">MVYDNSCKYLAEKYPGEFARWLLSSETSDIQVLKTELNLDPIRADSVTFLQISQEILHLEFQTTPKSKPPLDFRMLDYYTRLKRQYWCPIEQVIIFLQLSDSEIVFTTEYVDTRTRHEYRVIRLWEEDPAPLLANPGLLPLATLAKTDSPNTLLKQVADQLDMIEENQERVNISTCVQLLAGLRFEKDVIRQLFREEIMQESVIYQDILQKGKLEGKLEGINIGKQEGKLEGKQEGEVLLVLRLLSRRFGAVDAETEERINQLSTTQLESLAEALLDFSSQADVIRWLENFDNSGS</sequence>
<reference evidence="2 3" key="1">
    <citation type="journal article" date="2022" name="J. Am. Chem. Soc.">
        <title>Biosynthesis of Guanitoxin Enables Global Environmental Detection in Freshwater Cyanobacteria.</title>
        <authorList>
            <person name="Lima S.T."/>
            <person name="Fallon T.R."/>
            <person name="Cordoza J.L."/>
            <person name="Chekan J.R."/>
            <person name="Delbaje E."/>
            <person name="Hopiavuori A.R."/>
            <person name="Alvarenga D.O."/>
            <person name="Wood S.M."/>
            <person name="Luhavaya H."/>
            <person name="Baumgartner J.T."/>
            <person name="Dorr F.A."/>
            <person name="Etchegaray A."/>
            <person name="Pinto E."/>
            <person name="McKinnie S.M.K."/>
            <person name="Fiore M.F."/>
            <person name="Moore B.S."/>
        </authorList>
    </citation>
    <scope>NUCLEOTIDE SEQUENCE [LARGE SCALE GENOMIC DNA]</scope>
    <source>
        <strain evidence="2 3">ITEP-024</strain>
    </source>
</reference>
<evidence type="ECO:0000259" key="1">
    <source>
        <dbReference type="Pfam" id="PF14261"/>
    </source>
</evidence>
<dbReference type="PANTHER" id="PTHR34613:SF1">
    <property type="entry name" value="SLL6017 PROTEIN"/>
    <property type="match status" value="1"/>
</dbReference>
<dbReference type="RefSeq" id="WP_220609160.1">
    <property type="nucleotide sequence ID" value="NZ_CP080598.1"/>
</dbReference>
<dbReference type="Proteomes" id="UP000826540">
    <property type="component" value="Chromosome"/>
</dbReference>
<feature type="domain" description="DUF4351" evidence="1">
    <location>
        <begin position="231"/>
        <end position="288"/>
    </location>
</feature>